<dbReference type="Pfam" id="PF18018">
    <property type="entry name" value="DNA_pol_D_N"/>
    <property type="match status" value="1"/>
</dbReference>
<evidence type="ECO:0008006" key="7">
    <source>
        <dbReference type="Google" id="ProtNLM"/>
    </source>
</evidence>
<accession>L2GM38</accession>
<dbReference type="OMA" id="ICFIADL"/>
<dbReference type="OrthoDB" id="2190112at2759"/>
<evidence type="ECO:0000256" key="2">
    <source>
        <dbReference type="ARBA" id="ARBA00022705"/>
    </source>
</evidence>
<feature type="domain" description="DNA polymerase delta subunit OB-fold" evidence="4">
    <location>
        <begin position="9"/>
        <end position="128"/>
    </location>
</feature>
<feature type="domain" description="DNA polymerase alpha/delta/epsilon subunit B" evidence="3">
    <location>
        <begin position="212"/>
        <end position="353"/>
    </location>
</feature>
<dbReference type="Pfam" id="PF04042">
    <property type="entry name" value="DNA_pol_E_B"/>
    <property type="match status" value="1"/>
</dbReference>
<evidence type="ECO:0000313" key="6">
    <source>
        <dbReference type="Proteomes" id="UP000011082"/>
    </source>
</evidence>
<dbReference type="STRING" id="993615.L2GM38"/>
<name>L2GM38_VITCO</name>
<sequence length="392" mass="44014">MGQADFSRQYNISYITRYNRMRELIMSNPSISEYSLPLKKLGDDIFEECIVIAILVLDSKLKFSILQMNDPNVESYVPNSQLYIEDFSGKLPIVFSQSFNKLSLLCTGTVLGFVGCKIETNVFVCTDVIFPKPVEVPANASIRNSTDANIKSDGRPAKSTVENVLLMSNIVLNHSNFEKCKAMVDYFYKKVSSIVVFGDIYTESNREPDFSDFNNIFNELNDFKGQIVLVPGPNDPTTKMLPQNPLHQLFFDQRLSTCLRNLSHPAQETVCGKKVVFMNNQILNDLRKYTMNIVAGPQTPIVLGDADILEQLIRIRLIAPNCPDTVGSTPFFEHDPFLIDDCNYLVCGGCKEFQIKRVGKIVAVCIPDFSKSHSAVLADFSSDSFTEIVLDL</sequence>
<dbReference type="SUPFAM" id="SSF56300">
    <property type="entry name" value="Metallo-dependent phosphatases"/>
    <property type="match status" value="1"/>
</dbReference>
<evidence type="ECO:0000313" key="5">
    <source>
        <dbReference type="EMBL" id="ELA41906.1"/>
    </source>
</evidence>
<dbReference type="AlphaFoldDB" id="L2GM38"/>
<dbReference type="Proteomes" id="UP000011082">
    <property type="component" value="Unassembled WGS sequence"/>
</dbReference>
<evidence type="ECO:0000256" key="1">
    <source>
        <dbReference type="ARBA" id="ARBA00006035"/>
    </source>
</evidence>
<organism evidence="5 6">
    <name type="scientific">Vittaforma corneae (strain ATCC 50505)</name>
    <name type="common">Microsporidian parasite</name>
    <name type="synonym">Nosema corneum</name>
    <dbReference type="NCBI Taxonomy" id="993615"/>
    <lineage>
        <taxon>Eukaryota</taxon>
        <taxon>Fungi</taxon>
        <taxon>Fungi incertae sedis</taxon>
        <taxon>Microsporidia</taxon>
        <taxon>Nosematidae</taxon>
        <taxon>Vittaforma</taxon>
    </lineage>
</organism>
<dbReference type="GO" id="GO:0006271">
    <property type="term" value="P:DNA strand elongation involved in DNA replication"/>
    <property type="evidence" value="ECO:0007669"/>
    <property type="project" value="TreeGrafter"/>
</dbReference>
<gene>
    <name evidence="5" type="ORF">VICG_01090</name>
</gene>
<dbReference type="InParanoid" id="L2GM38"/>
<reference evidence="6" key="1">
    <citation type="submission" date="2011-05" db="EMBL/GenBank/DDBJ databases">
        <title>The genome sequence of Vittaforma corneae strain ATCC 50505.</title>
        <authorList>
            <consortium name="The Broad Institute Genome Sequencing Platform"/>
            <person name="Cuomo C."/>
            <person name="Didier E."/>
            <person name="Bowers L."/>
            <person name="Young S.K."/>
            <person name="Zeng Q."/>
            <person name="Gargeya S."/>
            <person name="Fitzgerald M."/>
            <person name="Haas B."/>
            <person name="Abouelleil A."/>
            <person name="Alvarado L."/>
            <person name="Arachchi H.M."/>
            <person name="Berlin A."/>
            <person name="Chapman S.B."/>
            <person name="Gearin G."/>
            <person name="Goldberg J."/>
            <person name="Griggs A."/>
            <person name="Gujja S."/>
            <person name="Hansen M."/>
            <person name="Heiman D."/>
            <person name="Howarth C."/>
            <person name="Larimer J."/>
            <person name="Lui A."/>
            <person name="MacDonald P.J.P."/>
            <person name="McCowen C."/>
            <person name="Montmayeur A."/>
            <person name="Murphy C."/>
            <person name="Neiman D."/>
            <person name="Pearson M."/>
            <person name="Priest M."/>
            <person name="Roberts A."/>
            <person name="Saif S."/>
            <person name="Shea T."/>
            <person name="Sisk P."/>
            <person name="Stolte C."/>
            <person name="Sykes S."/>
            <person name="Wortman J."/>
            <person name="Nusbaum C."/>
            <person name="Birren B."/>
        </authorList>
    </citation>
    <scope>NUCLEOTIDE SEQUENCE [LARGE SCALE GENOMIC DNA]</scope>
    <source>
        <strain evidence="6">ATCC 50505</strain>
    </source>
</reference>
<dbReference type="Gene3D" id="2.40.50.430">
    <property type="match status" value="1"/>
</dbReference>
<dbReference type="InterPro" id="IPR024826">
    <property type="entry name" value="DNA_pol_delta/II_ssu"/>
</dbReference>
<evidence type="ECO:0000259" key="3">
    <source>
        <dbReference type="Pfam" id="PF04042"/>
    </source>
</evidence>
<protein>
    <recommendedName>
        <fullName evidence="7">DNA polymerase alpha/delta/epsilon subunit B domain-containing protein</fullName>
    </recommendedName>
</protein>
<dbReference type="PANTHER" id="PTHR10416:SF0">
    <property type="entry name" value="DNA POLYMERASE DELTA SUBUNIT 2"/>
    <property type="match status" value="1"/>
</dbReference>
<dbReference type="InterPro" id="IPR040663">
    <property type="entry name" value="DNA_pol_D_N"/>
</dbReference>
<dbReference type="EMBL" id="JH370137">
    <property type="protein sequence ID" value="ELA41906.1"/>
    <property type="molecule type" value="Genomic_DNA"/>
</dbReference>
<dbReference type="PANTHER" id="PTHR10416">
    <property type="entry name" value="DNA POLYMERASE DELTA SUBUNIT 2"/>
    <property type="match status" value="1"/>
</dbReference>
<dbReference type="InterPro" id="IPR007185">
    <property type="entry name" value="DNA_pol_a/d/e_bsu"/>
</dbReference>
<dbReference type="HOGENOM" id="CLU_021763_2_0_1"/>
<dbReference type="Gene3D" id="3.60.21.50">
    <property type="match status" value="1"/>
</dbReference>
<dbReference type="InterPro" id="IPR029052">
    <property type="entry name" value="Metallo-depent_PP-like"/>
</dbReference>
<dbReference type="VEuPathDB" id="MicrosporidiaDB:VICG_01090"/>
<dbReference type="GO" id="GO:0003677">
    <property type="term" value="F:DNA binding"/>
    <property type="evidence" value="ECO:0007669"/>
    <property type="project" value="InterPro"/>
</dbReference>
<dbReference type="GeneID" id="19881801"/>
<comment type="similarity">
    <text evidence="1">Belongs to the DNA polymerase delta/II small subunit family.</text>
</comment>
<evidence type="ECO:0000259" key="4">
    <source>
        <dbReference type="Pfam" id="PF18018"/>
    </source>
</evidence>
<dbReference type="RefSeq" id="XP_007604536.1">
    <property type="nucleotide sequence ID" value="XM_007604474.1"/>
</dbReference>
<keyword evidence="6" id="KW-1185">Reference proteome</keyword>
<dbReference type="GO" id="GO:0043625">
    <property type="term" value="C:delta DNA polymerase complex"/>
    <property type="evidence" value="ECO:0007669"/>
    <property type="project" value="TreeGrafter"/>
</dbReference>
<dbReference type="FunCoup" id="L2GM38">
    <property type="interactions" value="135"/>
</dbReference>
<keyword evidence="2" id="KW-0235">DNA replication</keyword>
<proteinExistence type="inferred from homology"/>